<dbReference type="EMBL" id="JBHTHY010000007">
    <property type="protein sequence ID" value="MFD0798102.1"/>
    <property type="molecule type" value="Genomic_DNA"/>
</dbReference>
<evidence type="ECO:0000313" key="2">
    <source>
        <dbReference type="Proteomes" id="UP001597012"/>
    </source>
</evidence>
<dbReference type="GO" id="GO:0003677">
    <property type="term" value="F:DNA binding"/>
    <property type="evidence" value="ECO:0007669"/>
    <property type="project" value="UniProtKB-KW"/>
</dbReference>
<dbReference type="PANTHER" id="PTHR21180:SF32">
    <property type="entry name" value="ENDONUCLEASE_EXONUCLEASE_PHOSPHATASE FAMILY DOMAIN-CONTAINING PROTEIN 1"/>
    <property type="match status" value="1"/>
</dbReference>
<dbReference type="PANTHER" id="PTHR21180">
    <property type="entry name" value="ENDONUCLEASE/EXONUCLEASE/PHOSPHATASE FAMILY DOMAIN-CONTAINING PROTEIN 1"/>
    <property type="match status" value="1"/>
</dbReference>
<dbReference type="SUPFAM" id="SSF47781">
    <property type="entry name" value="RuvA domain 2-like"/>
    <property type="match status" value="2"/>
</dbReference>
<comment type="caution">
    <text evidence="1">The sequence shown here is derived from an EMBL/GenBank/DDBJ whole genome shotgun (WGS) entry which is preliminary data.</text>
</comment>
<keyword evidence="2" id="KW-1185">Reference proteome</keyword>
<accession>A0ABW3B4W0</accession>
<reference evidence="2" key="1">
    <citation type="journal article" date="2019" name="Int. J. Syst. Evol. Microbiol.">
        <title>The Global Catalogue of Microorganisms (GCM) 10K type strain sequencing project: providing services to taxonomists for standard genome sequencing and annotation.</title>
        <authorList>
            <consortium name="The Broad Institute Genomics Platform"/>
            <consortium name="The Broad Institute Genome Sequencing Center for Infectious Disease"/>
            <person name="Wu L."/>
            <person name="Ma J."/>
        </authorList>
    </citation>
    <scope>NUCLEOTIDE SEQUENCE [LARGE SCALE GENOMIC DNA]</scope>
    <source>
        <strain evidence="2">CCUG 61948</strain>
    </source>
</reference>
<dbReference type="Pfam" id="PF12836">
    <property type="entry name" value="HHH_3"/>
    <property type="match status" value="2"/>
</dbReference>
<sequence length="294" mass="33427">MKNLKSHLKFNKQERSGIFFLLLLLILLQVGHFLFKDVVAITSQGMLPDKETQNEIDLLRKKSMANDTVELYPFNPNFITDYKGYTLGLTVAEIDRLHSFREGKKFVNTAAEFQKVTKVSDSILNRIAPYFKFPDWVTETGKTKARTKVGATIEKPKAVAVLLDLNTATEEQLKGVNGIGDKLAARIIKFRDRLGGFLMDEQLSDVYGLKPEVVARTLELFRVKQVPEIRKLDINIATAEELAQIVYIPKKAAYDIVAFREDNGGIRSFDELLEIETFPADRINRIALYLLLKN</sequence>
<dbReference type="Proteomes" id="UP001597012">
    <property type="component" value="Unassembled WGS sequence"/>
</dbReference>
<proteinExistence type="predicted"/>
<keyword evidence="1" id="KW-0238">DNA-binding</keyword>
<name>A0ABW3B4W0_9FLAO</name>
<gene>
    <name evidence="1" type="ORF">ACFQZJ_11575</name>
</gene>
<dbReference type="RefSeq" id="WP_379934678.1">
    <property type="nucleotide sequence ID" value="NZ_JBHTHY010000007.1"/>
</dbReference>
<organism evidence="1 2">
    <name type="scientific">Maribacter chungangensis</name>
    <dbReference type="NCBI Taxonomy" id="1069117"/>
    <lineage>
        <taxon>Bacteria</taxon>
        <taxon>Pseudomonadati</taxon>
        <taxon>Bacteroidota</taxon>
        <taxon>Flavobacteriia</taxon>
        <taxon>Flavobacteriales</taxon>
        <taxon>Flavobacteriaceae</taxon>
        <taxon>Maribacter</taxon>
    </lineage>
</organism>
<dbReference type="Gene3D" id="1.10.150.280">
    <property type="entry name" value="AF1531-like domain"/>
    <property type="match status" value="2"/>
</dbReference>
<evidence type="ECO:0000313" key="1">
    <source>
        <dbReference type="EMBL" id="MFD0798102.1"/>
    </source>
</evidence>
<protein>
    <submittedName>
        <fullName evidence="1">ComEA family DNA-binding protein</fullName>
    </submittedName>
</protein>
<dbReference type="InterPro" id="IPR010994">
    <property type="entry name" value="RuvA_2-like"/>
</dbReference>
<dbReference type="InterPro" id="IPR051675">
    <property type="entry name" value="Endo/Exo/Phosphatase_dom_1"/>
</dbReference>